<keyword evidence="5" id="KW-0456">Lyase</keyword>
<dbReference type="GO" id="GO:0008270">
    <property type="term" value="F:zinc ion binding"/>
    <property type="evidence" value="ECO:0007669"/>
    <property type="project" value="UniProtKB-UniRule"/>
</dbReference>
<comment type="catalytic activity">
    <reaction evidence="5">
        <text>hydrogencarbonate + H(+) = CO2 + H2O</text>
        <dbReference type="Rhea" id="RHEA:10748"/>
        <dbReference type="ChEBI" id="CHEBI:15377"/>
        <dbReference type="ChEBI" id="CHEBI:15378"/>
        <dbReference type="ChEBI" id="CHEBI:16526"/>
        <dbReference type="ChEBI" id="CHEBI:17544"/>
        <dbReference type="EC" id="4.2.1.1"/>
    </reaction>
</comment>
<gene>
    <name evidence="6" type="ORF">LY89DRAFT_686287</name>
</gene>
<evidence type="ECO:0000256" key="4">
    <source>
        <dbReference type="PIRSR" id="PIRSR601765-1"/>
    </source>
</evidence>
<dbReference type="PANTHER" id="PTHR43175">
    <property type="entry name" value="CARBONIC ANHYDRASE"/>
    <property type="match status" value="1"/>
</dbReference>
<dbReference type="EMBL" id="KQ947418">
    <property type="protein sequence ID" value="KUJ15571.1"/>
    <property type="molecule type" value="Genomic_DNA"/>
</dbReference>
<keyword evidence="3 4" id="KW-0862">Zinc</keyword>
<dbReference type="RefSeq" id="XP_018069926.1">
    <property type="nucleotide sequence ID" value="XM_018215252.1"/>
</dbReference>
<dbReference type="GeneID" id="28824978"/>
<feature type="binding site" evidence="4">
    <location>
        <position position="45"/>
    </location>
    <ligand>
        <name>Zn(2+)</name>
        <dbReference type="ChEBI" id="CHEBI:29105"/>
    </ligand>
</feature>
<dbReference type="Pfam" id="PF00484">
    <property type="entry name" value="Pro_CA"/>
    <property type="match status" value="1"/>
</dbReference>
<evidence type="ECO:0000313" key="7">
    <source>
        <dbReference type="Proteomes" id="UP000070700"/>
    </source>
</evidence>
<accession>A0A194X5W5</accession>
<feature type="binding site" evidence="4">
    <location>
        <position position="101"/>
    </location>
    <ligand>
        <name>Zn(2+)</name>
        <dbReference type="ChEBI" id="CHEBI:29105"/>
    </ligand>
</feature>
<feature type="binding site" evidence="4">
    <location>
        <position position="98"/>
    </location>
    <ligand>
        <name>Zn(2+)</name>
        <dbReference type="ChEBI" id="CHEBI:29105"/>
    </ligand>
</feature>
<dbReference type="KEGG" id="psco:LY89DRAFT_686287"/>
<dbReference type="OrthoDB" id="10248475at2759"/>
<dbReference type="EC" id="4.2.1.1" evidence="5"/>
<dbReference type="SUPFAM" id="SSF53056">
    <property type="entry name" value="beta-carbonic anhydrase, cab"/>
    <property type="match status" value="1"/>
</dbReference>
<evidence type="ECO:0000256" key="1">
    <source>
        <dbReference type="ARBA" id="ARBA00006217"/>
    </source>
</evidence>
<reference evidence="6 7" key="1">
    <citation type="submission" date="2015-10" db="EMBL/GenBank/DDBJ databases">
        <title>Full genome of DAOMC 229536 Phialocephala scopiformis, a fungal endophyte of spruce producing the potent anti-insectan compound rugulosin.</title>
        <authorList>
            <consortium name="DOE Joint Genome Institute"/>
            <person name="Walker A.K."/>
            <person name="Frasz S.L."/>
            <person name="Seifert K.A."/>
            <person name="Miller J.D."/>
            <person name="Mondo S.J."/>
            <person name="Labutti K."/>
            <person name="Lipzen A."/>
            <person name="Dockter R."/>
            <person name="Kennedy M."/>
            <person name="Grigoriev I.V."/>
            <person name="Spatafora J.W."/>
        </authorList>
    </citation>
    <scope>NUCLEOTIDE SEQUENCE [LARGE SCALE GENOMIC DNA]</scope>
    <source>
        <strain evidence="6 7">CBS 120377</strain>
    </source>
</reference>
<comment type="function">
    <text evidence="5">Reversible hydration of carbon dioxide.</text>
</comment>
<dbReference type="InterPro" id="IPR036874">
    <property type="entry name" value="Carbonic_anhydrase_sf"/>
</dbReference>
<dbReference type="InParanoid" id="A0A194X5W5"/>
<comment type="cofactor">
    <cofactor evidence="4">
        <name>Zn(2+)</name>
        <dbReference type="ChEBI" id="CHEBI:29105"/>
    </cofactor>
    <text evidence="4">Binds 1 zinc ion per subunit.</text>
</comment>
<sequence length="178" mass="19796">MVTQLTINELLERNKAVAAKHEPIPTIDEIAAMGVEPPHIIVLTCADPRCVPHYFLNLKPTDGVLTLRNINGHVAPLLNDILALDTYLGIHEIMIVHHSDCGALIFTDEMVKANLKKQHPNDTKIDNEVFGAVTDIEQSIKDDLAVLKASPYIRKELAEHSFGFLYDIKTGELKRVEG</sequence>
<protein>
    <recommendedName>
        <fullName evidence="5">Carbonic anhydrase</fullName>
        <ecNumber evidence="5">4.2.1.1</ecNumber>
    </recommendedName>
    <alternativeName>
        <fullName evidence="5">Carbonate dehydratase</fullName>
    </alternativeName>
</protein>
<dbReference type="AlphaFoldDB" id="A0A194X5W5"/>
<dbReference type="Gene3D" id="3.40.1050.10">
    <property type="entry name" value="Carbonic anhydrase"/>
    <property type="match status" value="1"/>
</dbReference>
<feature type="binding site" evidence="4">
    <location>
        <position position="47"/>
    </location>
    <ligand>
        <name>Zn(2+)</name>
        <dbReference type="ChEBI" id="CHEBI:29105"/>
    </ligand>
</feature>
<comment type="similarity">
    <text evidence="1 5">Belongs to the beta-class carbonic anhydrase family.</text>
</comment>
<evidence type="ECO:0000256" key="2">
    <source>
        <dbReference type="ARBA" id="ARBA00022723"/>
    </source>
</evidence>
<name>A0A194X5W5_MOLSC</name>
<dbReference type="InterPro" id="IPR001765">
    <property type="entry name" value="Carbonic_anhydrase"/>
</dbReference>
<dbReference type="STRING" id="149040.A0A194X5W5"/>
<dbReference type="GO" id="GO:0004089">
    <property type="term" value="F:carbonate dehydratase activity"/>
    <property type="evidence" value="ECO:0007669"/>
    <property type="project" value="UniProtKB-UniRule"/>
</dbReference>
<evidence type="ECO:0000256" key="3">
    <source>
        <dbReference type="ARBA" id="ARBA00022833"/>
    </source>
</evidence>
<dbReference type="PANTHER" id="PTHR43175:SF3">
    <property type="entry name" value="CARBON DISULFIDE HYDROLASE"/>
    <property type="match status" value="1"/>
</dbReference>
<evidence type="ECO:0000256" key="5">
    <source>
        <dbReference type="RuleBase" id="RU003956"/>
    </source>
</evidence>
<organism evidence="6 7">
    <name type="scientific">Mollisia scopiformis</name>
    <name type="common">Conifer needle endophyte fungus</name>
    <name type="synonym">Phialocephala scopiformis</name>
    <dbReference type="NCBI Taxonomy" id="149040"/>
    <lineage>
        <taxon>Eukaryota</taxon>
        <taxon>Fungi</taxon>
        <taxon>Dikarya</taxon>
        <taxon>Ascomycota</taxon>
        <taxon>Pezizomycotina</taxon>
        <taxon>Leotiomycetes</taxon>
        <taxon>Helotiales</taxon>
        <taxon>Mollisiaceae</taxon>
        <taxon>Mollisia</taxon>
    </lineage>
</organism>
<proteinExistence type="inferred from homology"/>
<evidence type="ECO:0000313" key="6">
    <source>
        <dbReference type="EMBL" id="KUJ15571.1"/>
    </source>
</evidence>
<keyword evidence="7" id="KW-1185">Reference proteome</keyword>
<dbReference type="SMART" id="SM00947">
    <property type="entry name" value="Pro_CA"/>
    <property type="match status" value="1"/>
</dbReference>
<keyword evidence="2 4" id="KW-0479">Metal-binding</keyword>
<dbReference type="Proteomes" id="UP000070700">
    <property type="component" value="Unassembled WGS sequence"/>
</dbReference>